<dbReference type="PROSITE" id="PS50113">
    <property type="entry name" value="PAC"/>
    <property type="match status" value="2"/>
</dbReference>
<feature type="modified residue" description="4-aspartylphosphate" evidence="7">
    <location>
        <position position="954"/>
    </location>
</feature>
<dbReference type="PROSITE" id="PS50110">
    <property type="entry name" value="RESPONSE_REGULATORY"/>
    <property type="match status" value="1"/>
</dbReference>
<feature type="domain" description="PAC" evidence="12">
    <location>
        <begin position="577"/>
        <end position="630"/>
    </location>
</feature>
<evidence type="ECO:0000259" key="13">
    <source>
        <dbReference type="PROSITE" id="PS50885"/>
    </source>
</evidence>
<dbReference type="PANTHER" id="PTHR43065">
    <property type="entry name" value="SENSOR HISTIDINE KINASE"/>
    <property type="match status" value="1"/>
</dbReference>
<dbReference type="SMART" id="SM00448">
    <property type="entry name" value="REC"/>
    <property type="match status" value="1"/>
</dbReference>
<dbReference type="InterPro" id="IPR003594">
    <property type="entry name" value="HATPase_dom"/>
</dbReference>
<feature type="domain" description="PAS" evidence="11">
    <location>
        <begin position="500"/>
        <end position="574"/>
    </location>
</feature>
<dbReference type="InterPro" id="IPR036890">
    <property type="entry name" value="HATPase_C_sf"/>
</dbReference>
<dbReference type="SMART" id="SM00091">
    <property type="entry name" value="PAS"/>
    <property type="match status" value="2"/>
</dbReference>
<dbReference type="InterPro" id="IPR003661">
    <property type="entry name" value="HisK_dim/P_dom"/>
</dbReference>
<dbReference type="InterPro" id="IPR013655">
    <property type="entry name" value="PAS_fold_3"/>
</dbReference>
<dbReference type="SUPFAM" id="SSF47384">
    <property type="entry name" value="Homodimeric domain of signal transducing histidine kinase"/>
    <property type="match status" value="1"/>
</dbReference>
<dbReference type="Proteomes" id="UP001234916">
    <property type="component" value="Chromosome"/>
</dbReference>
<dbReference type="Gene3D" id="6.10.340.10">
    <property type="match status" value="1"/>
</dbReference>
<dbReference type="SUPFAM" id="SSF52172">
    <property type="entry name" value="CheY-like"/>
    <property type="match status" value="1"/>
</dbReference>
<dbReference type="Gene3D" id="3.40.50.2300">
    <property type="match status" value="1"/>
</dbReference>
<dbReference type="PROSITE" id="PS50885">
    <property type="entry name" value="HAMP"/>
    <property type="match status" value="1"/>
</dbReference>
<reference evidence="14" key="1">
    <citation type="journal article" date="2023" name="Nat. Microbiol.">
        <title>Enrichment and characterization of a nitric oxide-reducing microbial community in a continuous bioreactor.</title>
        <authorList>
            <person name="Garrido-Amador P."/>
            <person name="Stortenbeker N."/>
            <person name="Wessels H.J.C.T."/>
            <person name="Speth D.R."/>
            <person name="Garcia-Heredia I."/>
            <person name="Kartal B."/>
        </authorList>
    </citation>
    <scope>NUCLEOTIDE SEQUENCE</scope>
    <source>
        <strain evidence="14">MAG1</strain>
    </source>
</reference>
<dbReference type="InterPro" id="IPR000700">
    <property type="entry name" value="PAS-assoc_C"/>
</dbReference>
<dbReference type="InterPro" id="IPR004358">
    <property type="entry name" value="Sig_transdc_His_kin-like_C"/>
</dbReference>
<evidence type="ECO:0000259" key="12">
    <source>
        <dbReference type="PROSITE" id="PS50113"/>
    </source>
</evidence>
<comment type="subcellular location">
    <subcellularLocation>
        <location evidence="2">Membrane</location>
    </subcellularLocation>
</comment>
<dbReference type="Pfam" id="PF08448">
    <property type="entry name" value="PAS_4"/>
    <property type="match status" value="1"/>
</dbReference>
<dbReference type="CDD" id="cd00130">
    <property type="entry name" value="PAS"/>
    <property type="match status" value="2"/>
</dbReference>
<evidence type="ECO:0000256" key="4">
    <source>
        <dbReference type="ARBA" id="ARBA00022553"/>
    </source>
</evidence>
<evidence type="ECO:0000256" key="1">
    <source>
        <dbReference type="ARBA" id="ARBA00000085"/>
    </source>
</evidence>
<dbReference type="CDD" id="cd06225">
    <property type="entry name" value="HAMP"/>
    <property type="match status" value="1"/>
</dbReference>
<dbReference type="InterPro" id="IPR035965">
    <property type="entry name" value="PAS-like_dom_sf"/>
</dbReference>
<dbReference type="PRINTS" id="PR00344">
    <property type="entry name" value="BCTRLSENSOR"/>
</dbReference>
<dbReference type="SMART" id="SM00387">
    <property type="entry name" value="HATPase_c"/>
    <property type="match status" value="1"/>
</dbReference>
<evidence type="ECO:0000259" key="10">
    <source>
        <dbReference type="PROSITE" id="PS50110"/>
    </source>
</evidence>
<dbReference type="PANTHER" id="PTHR43065:SF42">
    <property type="entry name" value="TWO-COMPONENT SENSOR PPRA"/>
    <property type="match status" value="1"/>
</dbReference>
<dbReference type="InterPro" id="IPR000014">
    <property type="entry name" value="PAS"/>
</dbReference>
<dbReference type="Gene3D" id="3.30.450.20">
    <property type="entry name" value="PAS domain"/>
    <property type="match status" value="4"/>
</dbReference>
<dbReference type="Pfam" id="PF00512">
    <property type="entry name" value="HisKA"/>
    <property type="match status" value="1"/>
</dbReference>
<proteinExistence type="predicted"/>
<feature type="domain" description="PAC" evidence="12">
    <location>
        <begin position="447"/>
        <end position="499"/>
    </location>
</feature>
<evidence type="ECO:0000259" key="11">
    <source>
        <dbReference type="PROSITE" id="PS50112"/>
    </source>
</evidence>
<dbReference type="EMBL" id="CP107246">
    <property type="protein sequence ID" value="WIM05625.1"/>
    <property type="molecule type" value="Genomic_DNA"/>
</dbReference>
<dbReference type="CDD" id="cd00082">
    <property type="entry name" value="HisKA"/>
    <property type="match status" value="1"/>
</dbReference>
<dbReference type="CDD" id="cd00156">
    <property type="entry name" value="REC"/>
    <property type="match status" value="1"/>
</dbReference>
<dbReference type="InterPro" id="IPR001789">
    <property type="entry name" value="Sig_transdc_resp-reg_receiver"/>
</dbReference>
<keyword evidence="8" id="KW-0472">Membrane</keyword>
<dbReference type="SUPFAM" id="SSF55785">
    <property type="entry name" value="PYP-like sensor domain (PAS domain)"/>
    <property type="match status" value="2"/>
</dbReference>
<keyword evidence="4 7" id="KW-0597">Phosphoprotein</keyword>
<dbReference type="PROSITE" id="PS50109">
    <property type="entry name" value="HIS_KIN"/>
    <property type="match status" value="1"/>
</dbReference>
<name>A0AA49IWP3_9PROT</name>
<dbReference type="InterPro" id="IPR003660">
    <property type="entry name" value="HAMP_dom"/>
</dbReference>
<dbReference type="SMART" id="SM00086">
    <property type="entry name" value="PAC"/>
    <property type="match status" value="2"/>
</dbReference>
<dbReference type="InterPro" id="IPR013656">
    <property type="entry name" value="PAS_4"/>
</dbReference>
<keyword evidence="8" id="KW-0812">Transmembrane</keyword>
<sequence length="1036" mass="112638">MTIHPLRPLHSLRARLMLLMLLAAVPAFLVIGYFVYLLDRHETENHEKAMLVFARSLADEHRENLDSVRLLLISLANMPEIHTGEGPACAKMIAGVHTLAPPHIANLFVIRPDGDILCGAQEPARRLNVADMPYFRHALETEGPRIGEYHVSRRNNEPMLVVTHTVRENVNGKTAAVLAAAIDLSWLARQPYLAGQPAGTVYAIFDNAGTVLLRQPGSDRIGRSIAGHPHWRTLSALRGAAIFRGRDADEVERIFAYAPLGPAENPYARLVVGMPPAVMGSSSREFLILGLEGLAVALALSLLAGWFGSGAIILKPLEPVLATVHRVAEGDLSARTASAGAQDDEISRLATEVDRMAEALSQRDRALTEARDRAQAYLDVVGVMVVALNEKGNVALANRKACEVLGCGPEGQCVGGNWFETWLPPESRAPVRRVFDRIMADETNQTKYYENHILTTHGRRRLIAWHNTPLRDKSGRVIGVLSAGQDITDLRRTEDALRDSKNRYQALVENIPGAVFRRGIGSPCRMEHVGSAIESLTGVAAGRFIDGSACYRDFIHEDDFAGVEQAISEGVAARRPYVVEYRLRHQVEKAWRWVFERGQATYDESGKPLWLDGVIADITDKKLTEEEHERLQAQLQQAQKMEALGQLTGGIAHDFNNILASVLGFAKLALRRYVPDADSELASHLREVIAASERARDLVARMLAFSRTRPGSRATQIPPLPLVKETISMLTATIPAGIRIEMRSAADIPDIVIDPVDFHQIVMNLVINARDAVGDRGRIEIGLARARIDGATCAACCAAFSGDWLELRVADDGHGIPPDVLPHIFEPFFTTKEVGKGTGMGLAMVHGLVRRAGGHLLVETGAAPPRKGTAFRVFLPMATTADPPAAGPAPSVPPASPPAGRGNILVVDDELSVLRLMGAALEADGWRASTFGNPLLALACFRDAPDDFDAVITDQSMPDMTGAELIKALHMARPNLPAILCTGYGDGLDEAFVRQLGASRFFQKPMDMDELLTALADMVAGTGKAPRSRNPAPDTR</sequence>
<evidence type="ECO:0000256" key="7">
    <source>
        <dbReference type="PROSITE-ProRule" id="PRU00169"/>
    </source>
</evidence>
<dbReference type="NCBIfam" id="TIGR00229">
    <property type="entry name" value="sensory_box"/>
    <property type="match status" value="1"/>
</dbReference>
<dbReference type="Gene3D" id="3.30.565.10">
    <property type="entry name" value="Histidine kinase-like ATPase, C-terminal domain"/>
    <property type="match status" value="1"/>
</dbReference>
<dbReference type="Pfam" id="PF08447">
    <property type="entry name" value="PAS_3"/>
    <property type="match status" value="1"/>
</dbReference>
<feature type="domain" description="Response regulatory" evidence="10">
    <location>
        <begin position="903"/>
        <end position="1019"/>
    </location>
</feature>
<feature type="domain" description="HAMP" evidence="13">
    <location>
        <begin position="311"/>
        <end position="365"/>
    </location>
</feature>
<comment type="catalytic activity">
    <reaction evidence="1">
        <text>ATP + protein L-histidine = ADP + protein N-phospho-L-histidine.</text>
        <dbReference type="EC" id="2.7.13.3"/>
    </reaction>
</comment>
<evidence type="ECO:0000256" key="3">
    <source>
        <dbReference type="ARBA" id="ARBA00012438"/>
    </source>
</evidence>
<protein>
    <recommendedName>
        <fullName evidence="3">histidine kinase</fullName>
        <ecNumber evidence="3">2.7.13.3</ecNumber>
    </recommendedName>
</protein>
<dbReference type="CDD" id="cd12914">
    <property type="entry name" value="PDC1_DGC_like"/>
    <property type="match status" value="1"/>
</dbReference>
<dbReference type="InterPro" id="IPR011006">
    <property type="entry name" value="CheY-like_superfamily"/>
</dbReference>
<dbReference type="AlphaFoldDB" id="A0AA49IWP3"/>
<dbReference type="InterPro" id="IPR005467">
    <property type="entry name" value="His_kinase_dom"/>
</dbReference>
<dbReference type="Pfam" id="PF02518">
    <property type="entry name" value="HATPase_c"/>
    <property type="match status" value="1"/>
</dbReference>
<dbReference type="GO" id="GO:0016020">
    <property type="term" value="C:membrane"/>
    <property type="evidence" value="ECO:0007669"/>
    <property type="project" value="UniProtKB-SubCell"/>
</dbReference>
<evidence type="ECO:0000256" key="6">
    <source>
        <dbReference type="ARBA" id="ARBA00022777"/>
    </source>
</evidence>
<accession>A0AA49IWP3</accession>
<dbReference type="Pfam" id="PF00672">
    <property type="entry name" value="HAMP"/>
    <property type="match status" value="1"/>
</dbReference>
<dbReference type="EC" id="2.7.13.3" evidence="3"/>
<evidence type="ECO:0000313" key="14">
    <source>
        <dbReference type="EMBL" id="WIM05625.1"/>
    </source>
</evidence>
<gene>
    <name evidence="14" type="ORF">OHM77_13255</name>
</gene>
<feature type="domain" description="Histidine kinase" evidence="9">
    <location>
        <begin position="650"/>
        <end position="879"/>
    </location>
</feature>
<dbReference type="SUPFAM" id="SSF55874">
    <property type="entry name" value="ATPase domain of HSP90 chaperone/DNA topoisomerase II/histidine kinase"/>
    <property type="match status" value="1"/>
</dbReference>
<dbReference type="SUPFAM" id="SSF158472">
    <property type="entry name" value="HAMP domain-like"/>
    <property type="match status" value="1"/>
</dbReference>
<evidence type="ECO:0000256" key="2">
    <source>
        <dbReference type="ARBA" id="ARBA00004370"/>
    </source>
</evidence>
<dbReference type="InterPro" id="IPR001610">
    <property type="entry name" value="PAC"/>
</dbReference>
<feature type="transmembrane region" description="Helical" evidence="8">
    <location>
        <begin position="286"/>
        <end position="307"/>
    </location>
</feature>
<organism evidence="14">
    <name type="scientific">Candidatus Nitricoxidivorans perseverans</name>
    <dbReference type="NCBI Taxonomy" id="2975601"/>
    <lineage>
        <taxon>Bacteria</taxon>
        <taxon>Pseudomonadati</taxon>
        <taxon>Pseudomonadota</taxon>
        <taxon>Betaproteobacteria</taxon>
        <taxon>Nitrosomonadales</taxon>
        <taxon>Sterolibacteriaceae</taxon>
        <taxon>Candidatus Nitricoxidivorans</taxon>
    </lineage>
</organism>
<evidence type="ECO:0000259" key="9">
    <source>
        <dbReference type="PROSITE" id="PS50109"/>
    </source>
</evidence>
<keyword evidence="5" id="KW-0808">Transferase</keyword>
<dbReference type="KEGG" id="npv:OHM77_13255"/>
<evidence type="ECO:0000256" key="8">
    <source>
        <dbReference type="SAM" id="Phobius"/>
    </source>
</evidence>
<dbReference type="Gene3D" id="1.10.287.130">
    <property type="match status" value="1"/>
</dbReference>
<evidence type="ECO:0000256" key="5">
    <source>
        <dbReference type="ARBA" id="ARBA00022679"/>
    </source>
</evidence>
<feature type="transmembrane region" description="Helical" evidence="8">
    <location>
        <begin position="16"/>
        <end position="38"/>
    </location>
</feature>
<keyword evidence="8" id="KW-1133">Transmembrane helix</keyword>
<keyword evidence="6" id="KW-0418">Kinase</keyword>
<dbReference type="SMART" id="SM00304">
    <property type="entry name" value="HAMP"/>
    <property type="match status" value="1"/>
</dbReference>
<dbReference type="GO" id="GO:0000155">
    <property type="term" value="F:phosphorelay sensor kinase activity"/>
    <property type="evidence" value="ECO:0007669"/>
    <property type="project" value="InterPro"/>
</dbReference>
<dbReference type="InterPro" id="IPR036097">
    <property type="entry name" value="HisK_dim/P_sf"/>
</dbReference>
<dbReference type="SMART" id="SM00388">
    <property type="entry name" value="HisKA"/>
    <property type="match status" value="1"/>
</dbReference>
<dbReference type="Pfam" id="PF00072">
    <property type="entry name" value="Response_reg"/>
    <property type="match status" value="1"/>
</dbReference>
<dbReference type="PROSITE" id="PS50112">
    <property type="entry name" value="PAS"/>
    <property type="match status" value="1"/>
</dbReference>